<protein>
    <submittedName>
        <fullName evidence="4">Uncharacterized protein</fullName>
    </submittedName>
</protein>
<feature type="region of interest" description="Disordered" evidence="1">
    <location>
        <begin position="429"/>
        <end position="458"/>
    </location>
</feature>
<keyword evidence="2" id="KW-0812">Transmembrane</keyword>
<organism evidence="4 5">
    <name type="scientific">Mycena indigotica</name>
    <dbReference type="NCBI Taxonomy" id="2126181"/>
    <lineage>
        <taxon>Eukaryota</taxon>
        <taxon>Fungi</taxon>
        <taxon>Dikarya</taxon>
        <taxon>Basidiomycota</taxon>
        <taxon>Agaricomycotina</taxon>
        <taxon>Agaricomycetes</taxon>
        <taxon>Agaricomycetidae</taxon>
        <taxon>Agaricales</taxon>
        <taxon>Marasmiineae</taxon>
        <taxon>Mycenaceae</taxon>
        <taxon>Mycena</taxon>
    </lineage>
</organism>
<feature type="region of interest" description="Disordered" evidence="1">
    <location>
        <begin position="479"/>
        <end position="504"/>
    </location>
</feature>
<dbReference type="EMBL" id="JACAZF010000003">
    <property type="protein sequence ID" value="KAF7310020.1"/>
    <property type="molecule type" value="Genomic_DNA"/>
</dbReference>
<evidence type="ECO:0000256" key="2">
    <source>
        <dbReference type="SAM" id="Phobius"/>
    </source>
</evidence>
<evidence type="ECO:0000313" key="5">
    <source>
        <dbReference type="Proteomes" id="UP000636479"/>
    </source>
</evidence>
<keyword evidence="2" id="KW-1133">Transmembrane helix</keyword>
<feature type="transmembrane region" description="Helical" evidence="2">
    <location>
        <begin position="198"/>
        <end position="220"/>
    </location>
</feature>
<feature type="chain" id="PRO_5034212186" evidence="3">
    <location>
        <begin position="29"/>
        <end position="528"/>
    </location>
</feature>
<evidence type="ECO:0000256" key="1">
    <source>
        <dbReference type="SAM" id="MobiDB-lite"/>
    </source>
</evidence>
<feature type="compositionally biased region" description="Polar residues" evidence="1">
    <location>
        <begin position="109"/>
        <end position="122"/>
    </location>
</feature>
<dbReference type="Proteomes" id="UP000636479">
    <property type="component" value="Unassembled WGS sequence"/>
</dbReference>
<gene>
    <name evidence="4" type="ORF">MIND_00374900</name>
</gene>
<keyword evidence="2" id="KW-0472">Membrane</keyword>
<dbReference type="RefSeq" id="XP_037223470.1">
    <property type="nucleotide sequence ID" value="XM_037360585.1"/>
</dbReference>
<feature type="compositionally biased region" description="Basic and acidic residues" evidence="1">
    <location>
        <begin position="429"/>
        <end position="442"/>
    </location>
</feature>
<feature type="signal peptide" evidence="3">
    <location>
        <begin position="1"/>
        <end position="28"/>
    </location>
</feature>
<dbReference type="AlphaFoldDB" id="A0A8H6T365"/>
<feature type="region of interest" description="Disordered" evidence="1">
    <location>
        <begin position="70"/>
        <end position="194"/>
    </location>
</feature>
<dbReference type="OrthoDB" id="10671314at2759"/>
<feature type="compositionally biased region" description="Polar residues" evidence="1">
    <location>
        <begin position="321"/>
        <end position="352"/>
    </location>
</feature>
<name>A0A8H6T365_9AGAR</name>
<keyword evidence="5" id="KW-1185">Reference proteome</keyword>
<keyword evidence="3" id="KW-0732">Signal</keyword>
<feature type="compositionally biased region" description="Low complexity" evidence="1">
    <location>
        <begin position="144"/>
        <end position="153"/>
    </location>
</feature>
<evidence type="ECO:0000313" key="4">
    <source>
        <dbReference type="EMBL" id="KAF7310020.1"/>
    </source>
</evidence>
<comment type="caution">
    <text evidence="4">The sequence shown here is derived from an EMBL/GenBank/DDBJ whole genome shotgun (WGS) entry which is preliminary data.</text>
</comment>
<feature type="compositionally biased region" description="Low complexity" evidence="1">
    <location>
        <begin position="70"/>
        <end position="108"/>
    </location>
</feature>
<dbReference type="GeneID" id="59343101"/>
<feature type="region of interest" description="Disordered" evidence="1">
    <location>
        <begin position="281"/>
        <end position="352"/>
    </location>
</feature>
<evidence type="ECO:0000256" key="3">
    <source>
        <dbReference type="SAM" id="SignalP"/>
    </source>
</evidence>
<accession>A0A8H6T365</accession>
<feature type="compositionally biased region" description="Low complexity" evidence="1">
    <location>
        <begin position="167"/>
        <end position="192"/>
    </location>
</feature>
<proteinExistence type="predicted"/>
<reference evidence="4" key="1">
    <citation type="submission" date="2020-05" db="EMBL/GenBank/DDBJ databases">
        <title>Mycena genomes resolve the evolution of fungal bioluminescence.</title>
        <authorList>
            <person name="Tsai I.J."/>
        </authorList>
    </citation>
    <scope>NUCLEOTIDE SEQUENCE</scope>
    <source>
        <strain evidence="4">171206Taipei</strain>
    </source>
</reference>
<sequence length="528" mass="55227">MAKRHPYRSLLHALFLILQLGSLQVSWANPNPAPWGRPGGGMGEGPGGGWDVFPFTRTFTDRWGHVTISTGTTSTTKAANPPPTTHAADPTTNNNPADPAPTKAPANPQSNAPENSKPTSVNAGPGGSSDVFSSLSLPWHPQGKSSSTTVVSKPSNIVLPASSSKGAPVASPPTSSGTSSQSQDQTPSTASSRNHTPVAAIVVPLLFAITVLGIVATLCYRRRRARANQKKWEGSRLPEIDEQPSRVSRISSLFALGATRNGQGTQRNTLYGQEWKRLQSPSPGVMVIQPQTSTPTRSDMDVESVAEGPGPDLSEFPPTPSSTRQLLSPQPHSTRSSTQTSGSVLVNPSTSVHNPAYAGVVDPEPNMEIDLGYAAPHGIRHSAISQTSTVVDDVDGSSLYLPTPFLLSNLAHRPPSAMHSDISTIDGAREDAASRAGTHESDPFGDGHAALSPGSVSVYSSEVGHDSVAAGVHSRSPLHAQDEPALAESHSRPTTISVTPPTVRPLPVPAVPPMYTQNAPAAASGKMY</sequence>